<dbReference type="EMBL" id="JAIQZE010000006">
    <property type="protein sequence ID" value="MBZ9778738.1"/>
    <property type="molecule type" value="Genomic_DNA"/>
</dbReference>
<dbReference type="InterPro" id="IPR044023">
    <property type="entry name" value="Ig_7"/>
</dbReference>
<keyword evidence="1" id="KW-0732">Signal</keyword>
<protein>
    <submittedName>
        <fullName evidence="3">T9SS type B sorting domain-containing protein</fullName>
    </submittedName>
</protein>
<sequence>MNKTLLLYLIFGFGVHTTSQAQLGFCQGNSGDAIFEENFGQGTTNGPPLPTNVTSYEFVNQAPLDGQYTVSSNLMQLGSFHNTTDHTGNANGKALIVNAAFDSGLFYQIPIGGLCINNSYEFSAFLMNVYDTRSDVCTSNEIPVNVKFEIFDETNSISLAEGDTGNIFGTSSPIWRPFALTFTTLPGQDSVILKISNNGVGGCGNDLAIDDIVFKSCGDLTEIVNESGENNLQFCENESVTDLKLKANTEFSIYNSPNYQWQNSQDGENWSNIPGETSDELIIPEVSTNQFYRTLVAENISNLNNTACNSISSVFEVNLVEFIDPVSLGDVTSCGGEITSIAVQSNPNISVDWYDSPTGGVFLEENSFIYSPESNGTYFAVATTTGGNCSNPNRVAIQYTDFDTPNLIDETITICENENVTLSENLPDVQYLWSNGETGNFITVDSPGAYNLELTTVDGCTVSKTYFIENYTNPVISNIIQVDSSLIIELSTEGDFSYSIDGITFQNQPVFEKLTGGLYTIYVRENNGCKIVTEDFVLIVIPEFFTPNGDNINDVFQIGGDTNFDDFEVIIFDRFGKVLIKSNQAPFQWNGTYNGRNMPLDDYWYRIKINDKIYSGNISLIR</sequence>
<comment type="caution">
    <text evidence="3">The sequence shown here is derived from an EMBL/GenBank/DDBJ whole genome shotgun (WGS) entry which is preliminary data.</text>
</comment>
<name>A0ABS7XIE5_9FLAO</name>
<evidence type="ECO:0000313" key="3">
    <source>
        <dbReference type="EMBL" id="MBZ9778738.1"/>
    </source>
</evidence>
<dbReference type="NCBIfam" id="TIGR04131">
    <property type="entry name" value="Bac_Flav_CTERM"/>
    <property type="match status" value="1"/>
</dbReference>
<evidence type="ECO:0000256" key="1">
    <source>
        <dbReference type="SAM" id="SignalP"/>
    </source>
</evidence>
<organism evidence="3 4">
    <name type="scientific">Psychroflexus longus</name>
    <dbReference type="NCBI Taxonomy" id="2873596"/>
    <lineage>
        <taxon>Bacteria</taxon>
        <taxon>Pseudomonadati</taxon>
        <taxon>Bacteroidota</taxon>
        <taxon>Flavobacteriia</taxon>
        <taxon>Flavobacteriales</taxon>
        <taxon>Flavobacteriaceae</taxon>
        <taxon>Psychroflexus</taxon>
    </lineage>
</organism>
<feature type="signal peptide" evidence="1">
    <location>
        <begin position="1"/>
        <end position="21"/>
    </location>
</feature>
<evidence type="ECO:0000259" key="2">
    <source>
        <dbReference type="Pfam" id="PF19081"/>
    </source>
</evidence>
<evidence type="ECO:0000313" key="4">
    <source>
        <dbReference type="Proteomes" id="UP001199314"/>
    </source>
</evidence>
<dbReference type="Pfam" id="PF13585">
    <property type="entry name" value="CHU_C"/>
    <property type="match status" value="1"/>
</dbReference>
<feature type="domain" description="Ig-like" evidence="2">
    <location>
        <begin position="329"/>
        <end position="399"/>
    </location>
</feature>
<keyword evidence="4" id="KW-1185">Reference proteome</keyword>
<dbReference type="InterPro" id="IPR026341">
    <property type="entry name" value="T9SS_type_B"/>
</dbReference>
<dbReference type="Proteomes" id="UP001199314">
    <property type="component" value="Unassembled WGS sequence"/>
</dbReference>
<accession>A0ABS7XIE5</accession>
<proteinExistence type="predicted"/>
<reference evidence="4" key="1">
    <citation type="submission" date="2023-07" db="EMBL/GenBank/DDBJ databases">
        <title>Novel species isolated from saline lakes on Tibetan Plateau.</title>
        <authorList>
            <person name="Lu H."/>
        </authorList>
    </citation>
    <scope>NUCLEOTIDE SEQUENCE [LARGE SCALE GENOMIC DNA]</scope>
    <source>
        <strain evidence="4">CAK8W</strain>
    </source>
</reference>
<dbReference type="RefSeq" id="WP_224461089.1">
    <property type="nucleotide sequence ID" value="NZ_JAIQZE010000006.1"/>
</dbReference>
<feature type="chain" id="PRO_5046153601" evidence="1">
    <location>
        <begin position="22"/>
        <end position="622"/>
    </location>
</feature>
<gene>
    <name evidence="3" type="ORF">LB452_07360</name>
</gene>
<dbReference type="Pfam" id="PF19081">
    <property type="entry name" value="Ig_7"/>
    <property type="match status" value="1"/>
</dbReference>